<keyword evidence="4" id="KW-1015">Disulfide bond</keyword>
<dbReference type="GO" id="GO:0008061">
    <property type="term" value="F:chitin binding"/>
    <property type="evidence" value="ECO:0007669"/>
    <property type="project" value="UniProtKB-KW"/>
</dbReference>
<organism evidence="8 9">
    <name type="scientific">Tenebrio molitor</name>
    <name type="common">Yellow mealworm beetle</name>
    <dbReference type="NCBI Taxonomy" id="7067"/>
    <lineage>
        <taxon>Eukaryota</taxon>
        <taxon>Metazoa</taxon>
        <taxon>Ecdysozoa</taxon>
        <taxon>Arthropoda</taxon>
        <taxon>Hexapoda</taxon>
        <taxon>Insecta</taxon>
        <taxon>Pterygota</taxon>
        <taxon>Neoptera</taxon>
        <taxon>Endopterygota</taxon>
        <taxon>Coleoptera</taxon>
        <taxon>Polyphaga</taxon>
        <taxon>Cucujiformia</taxon>
        <taxon>Tenebrionidae</taxon>
        <taxon>Tenebrio</taxon>
    </lineage>
</organism>
<name>A0A8J6HPK0_TENMO</name>
<accession>A0A8J6HPK0</accession>
<evidence type="ECO:0000256" key="4">
    <source>
        <dbReference type="ARBA" id="ARBA00023157"/>
    </source>
</evidence>
<reference evidence="8" key="1">
    <citation type="journal article" date="2020" name="J Insects Food Feed">
        <title>The yellow mealworm (Tenebrio molitor) genome: a resource for the emerging insects as food and feed industry.</title>
        <authorList>
            <person name="Eriksson T."/>
            <person name="Andere A."/>
            <person name="Kelstrup H."/>
            <person name="Emery V."/>
            <person name="Picard C."/>
        </authorList>
    </citation>
    <scope>NUCLEOTIDE SEQUENCE</scope>
    <source>
        <strain evidence="8">Stoneville</strain>
        <tissue evidence="8">Whole head</tissue>
    </source>
</reference>
<comment type="caution">
    <text evidence="8">The sequence shown here is derived from an EMBL/GenBank/DDBJ whole genome shotgun (WGS) entry which is preliminary data.</text>
</comment>
<dbReference type="GO" id="GO:0005975">
    <property type="term" value="P:carbohydrate metabolic process"/>
    <property type="evidence" value="ECO:0007669"/>
    <property type="project" value="InterPro"/>
</dbReference>
<feature type="domain" description="GH18" evidence="7">
    <location>
        <begin position="1"/>
        <end position="32"/>
    </location>
</feature>
<dbReference type="Pfam" id="PF01607">
    <property type="entry name" value="CBM_14"/>
    <property type="match status" value="1"/>
</dbReference>
<dbReference type="InterPro" id="IPR036508">
    <property type="entry name" value="Chitin-bd_dom_sf"/>
</dbReference>
<keyword evidence="2" id="KW-0732">Signal</keyword>
<evidence type="ECO:0000313" key="9">
    <source>
        <dbReference type="Proteomes" id="UP000719412"/>
    </source>
</evidence>
<proteinExistence type="predicted"/>
<evidence type="ECO:0000256" key="1">
    <source>
        <dbReference type="ARBA" id="ARBA00022669"/>
    </source>
</evidence>
<dbReference type="EMBL" id="JABDTM020018949">
    <property type="protein sequence ID" value="KAH0817721.1"/>
    <property type="molecule type" value="Genomic_DNA"/>
</dbReference>
<reference evidence="8" key="2">
    <citation type="submission" date="2021-08" db="EMBL/GenBank/DDBJ databases">
        <authorList>
            <person name="Eriksson T."/>
        </authorList>
    </citation>
    <scope>NUCLEOTIDE SEQUENCE</scope>
    <source>
        <strain evidence="8">Stoneville</strain>
        <tissue evidence="8">Whole head</tissue>
    </source>
</reference>
<dbReference type="InterPro" id="IPR002557">
    <property type="entry name" value="Chitin-bd_dom"/>
</dbReference>
<dbReference type="Proteomes" id="UP000719412">
    <property type="component" value="Unassembled WGS sequence"/>
</dbReference>
<feature type="domain" description="Chitin-binding type-2" evidence="6">
    <location>
        <begin position="58"/>
        <end position="117"/>
    </location>
</feature>
<keyword evidence="1" id="KW-0147">Chitin-binding</keyword>
<dbReference type="Gene3D" id="3.20.20.80">
    <property type="entry name" value="Glycosidases"/>
    <property type="match status" value="1"/>
</dbReference>
<dbReference type="InterPro" id="IPR051940">
    <property type="entry name" value="Chitin_bind-dev_reg"/>
</dbReference>
<sequence>MIWSVDMDDFRGSCGSGKYPLINAMRQELEGYKVKLEYDGPYETSISSGQYTTKDPNEVTCDEEEGHISYHPDKADCRMYYMCEGERKHHMPCPSNLVFNPDQNVCDWPENVEGCMQHTVAPPTRR</sequence>
<dbReference type="PROSITE" id="PS50940">
    <property type="entry name" value="CHIT_BIND_II"/>
    <property type="match status" value="1"/>
</dbReference>
<evidence type="ECO:0000259" key="6">
    <source>
        <dbReference type="PROSITE" id="PS50940"/>
    </source>
</evidence>
<keyword evidence="5" id="KW-0325">Glycoprotein</keyword>
<keyword evidence="3" id="KW-0677">Repeat</keyword>
<evidence type="ECO:0000256" key="5">
    <source>
        <dbReference type="ARBA" id="ARBA00023180"/>
    </source>
</evidence>
<protein>
    <recommendedName>
        <fullName evidence="10">Chitin-binding type-2 domain-containing protein</fullName>
    </recommendedName>
</protein>
<dbReference type="InterPro" id="IPR001223">
    <property type="entry name" value="Glyco_hydro18_cat"/>
</dbReference>
<dbReference type="AlphaFoldDB" id="A0A8J6HPK0"/>
<dbReference type="PANTHER" id="PTHR23301">
    <property type="entry name" value="CHITIN BINDING PERITROPHIN-A"/>
    <property type="match status" value="1"/>
</dbReference>
<dbReference type="SUPFAM" id="SSF57625">
    <property type="entry name" value="Invertebrate chitin-binding proteins"/>
    <property type="match status" value="1"/>
</dbReference>
<evidence type="ECO:0008006" key="10">
    <source>
        <dbReference type="Google" id="ProtNLM"/>
    </source>
</evidence>
<evidence type="ECO:0000259" key="7">
    <source>
        <dbReference type="PROSITE" id="PS51910"/>
    </source>
</evidence>
<dbReference type="PROSITE" id="PS51910">
    <property type="entry name" value="GH18_2"/>
    <property type="match status" value="1"/>
</dbReference>
<dbReference type="SMART" id="SM00494">
    <property type="entry name" value="ChtBD2"/>
    <property type="match status" value="1"/>
</dbReference>
<dbReference type="GO" id="GO:0005576">
    <property type="term" value="C:extracellular region"/>
    <property type="evidence" value="ECO:0007669"/>
    <property type="project" value="InterPro"/>
</dbReference>
<evidence type="ECO:0000256" key="3">
    <source>
        <dbReference type="ARBA" id="ARBA00022737"/>
    </source>
</evidence>
<evidence type="ECO:0000256" key="2">
    <source>
        <dbReference type="ARBA" id="ARBA00022729"/>
    </source>
</evidence>
<gene>
    <name evidence="8" type="ORF">GEV33_005069</name>
</gene>
<evidence type="ECO:0000313" key="8">
    <source>
        <dbReference type="EMBL" id="KAH0817721.1"/>
    </source>
</evidence>
<keyword evidence="9" id="KW-1185">Reference proteome</keyword>
<dbReference type="PANTHER" id="PTHR23301:SF0">
    <property type="entry name" value="CHITIN-BINDING TYPE-2 DOMAIN-CONTAINING PROTEIN-RELATED"/>
    <property type="match status" value="1"/>
</dbReference>